<evidence type="ECO:0000313" key="2">
    <source>
        <dbReference type="Proteomes" id="UP000198290"/>
    </source>
</evidence>
<sequence length="39" mass="4397">MLDLAAGWQGEPEDVYKYVPCRPAQCFFTLFYMPLPAAG</sequence>
<dbReference type="AlphaFoldDB" id="A0A3G9GHX5"/>
<dbReference type="Proteomes" id="UP000198290">
    <property type="component" value="Chromosome"/>
</dbReference>
<accession>A0A3G9GHX5</accession>
<organism evidence="1 2">
    <name type="scientific">Aquitalea magnusonii</name>
    <dbReference type="NCBI Taxonomy" id="332411"/>
    <lineage>
        <taxon>Bacteria</taxon>
        <taxon>Pseudomonadati</taxon>
        <taxon>Pseudomonadota</taxon>
        <taxon>Betaproteobacteria</taxon>
        <taxon>Neisseriales</taxon>
        <taxon>Chromobacteriaceae</taxon>
        <taxon>Aquitalea</taxon>
    </lineage>
</organism>
<evidence type="ECO:0000313" key="1">
    <source>
        <dbReference type="EMBL" id="BBF85861.1"/>
    </source>
</evidence>
<keyword evidence="2" id="KW-1185">Reference proteome</keyword>
<reference evidence="1 2" key="2">
    <citation type="journal article" date="2017" name="Genome Announc.">
        <title>Draft genome sequence of Aquitalea magnusonii strain H3, a plant growth-promoting bacterium of duckweed Lemna minor.</title>
        <authorList>
            <person name="Ishizawa H."/>
            <person name="Kuroda M."/>
            <person name="Ike M."/>
        </authorList>
    </citation>
    <scope>NUCLEOTIDE SEQUENCE [LARGE SCALE GENOMIC DNA]</scope>
    <source>
        <strain evidence="1 2">H3</strain>
    </source>
</reference>
<dbReference type="EMBL" id="AP018823">
    <property type="protein sequence ID" value="BBF85861.1"/>
    <property type="molecule type" value="Genomic_DNA"/>
</dbReference>
<gene>
    <name evidence="1" type="ORF">DLM_2246</name>
</gene>
<reference evidence="2" key="1">
    <citation type="journal article" date="2017" name="Biotechnol. Biofuels">
        <title>Evaluation of environmental bacterial communities as a factor affecting the growth of duckweed Lemna minor.</title>
        <authorList>
            <person name="Ishizawa H."/>
            <person name="Kuroda M."/>
            <person name="Morikawa M."/>
            <person name="Ike M."/>
        </authorList>
    </citation>
    <scope>NUCLEOTIDE SEQUENCE [LARGE SCALE GENOMIC DNA]</scope>
    <source>
        <strain evidence="2">H3</strain>
    </source>
</reference>
<protein>
    <submittedName>
        <fullName evidence="1">Uncharacterized protein</fullName>
    </submittedName>
</protein>
<name>A0A3G9GHX5_9NEIS</name>
<reference evidence="2" key="3">
    <citation type="journal article" date="2017" name="Plant Physiol. Biochem.">
        <title>Differential oxidative and antioxidative response of duckweed Lemna minor toward plant growth promoting/inhibiting bacteria.</title>
        <authorList>
            <person name="Ishizawa H."/>
            <person name="Kuroda M."/>
            <person name="Morikawa M."/>
            <person name="Ike M."/>
        </authorList>
    </citation>
    <scope>NUCLEOTIDE SEQUENCE [LARGE SCALE GENOMIC DNA]</scope>
    <source>
        <strain evidence="2">H3</strain>
    </source>
</reference>
<dbReference type="KEGG" id="amah:DLM_2246"/>
<proteinExistence type="predicted"/>